<comment type="caution">
    <text evidence="1">The sequence shown here is derived from an EMBL/GenBank/DDBJ whole genome shotgun (WGS) entry which is preliminary data.</text>
</comment>
<protein>
    <submittedName>
        <fullName evidence="1">Uncharacterized protein</fullName>
    </submittedName>
</protein>
<organism evidence="1 2">
    <name type="scientific">Melastoma candidum</name>
    <dbReference type="NCBI Taxonomy" id="119954"/>
    <lineage>
        <taxon>Eukaryota</taxon>
        <taxon>Viridiplantae</taxon>
        <taxon>Streptophyta</taxon>
        <taxon>Embryophyta</taxon>
        <taxon>Tracheophyta</taxon>
        <taxon>Spermatophyta</taxon>
        <taxon>Magnoliopsida</taxon>
        <taxon>eudicotyledons</taxon>
        <taxon>Gunneridae</taxon>
        <taxon>Pentapetalae</taxon>
        <taxon>rosids</taxon>
        <taxon>malvids</taxon>
        <taxon>Myrtales</taxon>
        <taxon>Melastomataceae</taxon>
        <taxon>Melastomatoideae</taxon>
        <taxon>Melastomateae</taxon>
        <taxon>Melastoma</taxon>
    </lineage>
</organism>
<proteinExistence type="predicted"/>
<accession>A0ACB9RQW6</accession>
<dbReference type="Proteomes" id="UP001057402">
    <property type="component" value="Chromosome 3"/>
</dbReference>
<keyword evidence="2" id="KW-1185">Reference proteome</keyword>
<name>A0ACB9RQW6_9MYRT</name>
<evidence type="ECO:0000313" key="2">
    <source>
        <dbReference type="Proteomes" id="UP001057402"/>
    </source>
</evidence>
<dbReference type="EMBL" id="CM042882">
    <property type="protein sequence ID" value="KAI4381284.1"/>
    <property type="molecule type" value="Genomic_DNA"/>
</dbReference>
<gene>
    <name evidence="1" type="ORF">MLD38_007370</name>
</gene>
<sequence length="196" mass="21823">MIVRLCLFIAAQPRPWLFVGLGNPGEKYHGTCHKCRDDRRVCGIIRLFTGAVGDAGVFLTKPQTGMNLSGESAGPLAAYCKMPLNRVIVFHDDMGVPCRVLLLQDKGCHGRHNGLKTVIYHFQGNSEYARLRIGIGNPPGQMDPKAFLLQNFIVAGRERGPDYACLKIQGKQAIFLKKDNCDIDTRSRAPREFFPH</sequence>
<reference evidence="2" key="1">
    <citation type="journal article" date="2023" name="Front. Plant Sci.">
        <title>Chromosomal-level genome assembly of Melastoma candidum provides insights into trichome evolution.</title>
        <authorList>
            <person name="Zhong Y."/>
            <person name="Wu W."/>
            <person name="Sun C."/>
            <person name="Zou P."/>
            <person name="Liu Y."/>
            <person name="Dai S."/>
            <person name="Zhou R."/>
        </authorList>
    </citation>
    <scope>NUCLEOTIDE SEQUENCE [LARGE SCALE GENOMIC DNA]</scope>
</reference>
<evidence type="ECO:0000313" key="1">
    <source>
        <dbReference type="EMBL" id="KAI4381284.1"/>
    </source>
</evidence>